<evidence type="ECO:0000313" key="1">
    <source>
        <dbReference type="EMBL" id="SDC17995.1"/>
    </source>
</evidence>
<dbReference type="EMBL" id="FMYG01000003">
    <property type="protein sequence ID" value="SDC17995.1"/>
    <property type="molecule type" value="Genomic_DNA"/>
</dbReference>
<reference evidence="1 2" key="1">
    <citation type="submission" date="2016-09" db="EMBL/GenBank/DDBJ databases">
        <authorList>
            <person name="Capua I."/>
            <person name="De Benedictis P."/>
            <person name="Joannis T."/>
            <person name="Lombin L.H."/>
            <person name="Cattoli G."/>
        </authorList>
    </citation>
    <scope>NUCLEOTIDE SEQUENCE [LARGE SCALE GENOMIC DNA]</scope>
    <source>
        <strain evidence="1 2">NIO-1002</strain>
    </source>
</reference>
<gene>
    <name evidence="1" type="ORF">SAMN05216418_1822</name>
</gene>
<organism evidence="1 2">
    <name type="scientific">Microbacterium enclense</name>
    <dbReference type="NCBI Taxonomy" id="993073"/>
    <lineage>
        <taxon>Bacteria</taxon>
        <taxon>Bacillati</taxon>
        <taxon>Actinomycetota</taxon>
        <taxon>Actinomycetes</taxon>
        <taxon>Micrococcales</taxon>
        <taxon>Microbacteriaceae</taxon>
        <taxon>Microbacterium</taxon>
    </lineage>
</organism>
<dbReference type="Proteomes" id="UP000183203">
    <property type="component" value="Unassembled WGS sequence"/>
</dbReference>
<accession>A0A1G6JHS4</accession>
<dbReference type="RefSeq" id="WP_058232010.1">
    <property type="nucleotide sequence ID" value="NZ_FMYG01000003.1"/>
</dbReference>
<dbReference type="STRING" id="993073.AS029_07815"/>
<proteinExistence type="predicted"/>
<protein>
    <submittedName>
        <fullName evidence="1">Uncharacterized protein</fullName>
    </submittedName>
</protein>
<evidence type="ECO:0000313" key="2">
    <source>
        <dbReference type="Proteomes" id="UP000183203"/>
    </source>
</evidence>
<name>A0A1G6JHS4_9MICO</name>
<sequence>MALSPDQVAALDARAREVGEQIGRRLRFIVAPNPEFIGLVAGEEQIVVGGLNRLSDLAAHEVDFTLDDLAAGRRHIVDDEDGDPYLV</sequence>
<dbReference type="AlphaFoldDB" id="A0A1G6JHS4"/>
<dbReference type="OrthoDB" id="4732501at2"/>